<evidence type="ECO:0000313" key="1">
    <source>
        <dbReference type="EMBL" id="QDU43621.1"/>
    </source>
</evidence>
<keyword evidence="2" id="KW-1185">Reference proteome</keyword>
<dbReference type="Pfam" id="PF13692">
    <property type="entry name" value="Glyco_trans_1_4"/>
    <property type="match status" value="1"/>
</dbReference>
<keyword evidence="1" id="KW-0808">Transferase</keyword>
<dbReference type="Gene3D" id="3.40.50.2000">
    <property type="entry name" value="Glycogen Phosphorylase B"/>
    <property type="match status" value="1"/>
</dbReference>
<reference evidence="1 2" key="1">
    <citation type="submission" date="2019-02" db="EMBL/GenBank/DDBJ databases">
        <title>Deep-cultivation of Planctomycetes and their phenomic and genomic characterization uncovers novel biology.</title>
        <authorList>
            <person name="Wiegand S."/>
            <person name="Jogler M."/>
            <person name="Boedeker C."/>
            <person name="Pinto D."/>
            <person name="Vollmers J."/>
            <person name="Rivas-Marin E."/>
            <person name="Kohn T."/>
            <person name="Peeters S.H."/>
            <person name="Heuer A."/>
            <person name="Rast P."/>
            <person name="Oberbeckmann S."/>
            <person name="Bunk B."/>
            <person name="Jeske O."/>
            <person name="Meyerdierks A."/>
            <person name="Storesund J.E."/>
            <person name="Kallscheuer N."/>
            <person name="Luecker S."/>
            <person name="Lage O.M."/>
            <person name="Pohl T."/>
            <person name="Merkel B.J."/>
            <person name="Hornburger P."/>
            <person name="Mueller R.-W."/>
            <person name="Bruemmer F."/>
            <person name="Labrenz M."/>
            <person name="Spormann A.M."/>
            <person name="Op den Camp H."/>
            <person name="Overmann J."/>
            <person name="Amann R."/>
            <person name="Jetten M.S.M."/>
            <person name="Mascher T."/>
            <person name="Medema M.H."/>
            <person name="Devos D.P."/>
            <person name="Kaster A.-K."/>
            <person name="Ovreas L."/>
            <person name="Rohde M."/>
            <person name="Galperin M.Y."/>
            <person name="Jogler C."/>
        </authorList>
    </citation>
    <scope>NUCLEOTIDE SEQUENCE [LARGE SCALE GENOMIC DNA]</scope>
    <source>
        <strain evidence="1 2">Mal52</strain>
    </source>
</reference>
<name>A0A517ZMD2_9PLAN</name>
<gene>
    <name evidence="1" type="primary">mshA_3</name>
    <name evidence="1" type="ORF">Mal52_20970</name>
</gene>
<protein>
    <submittedName>
        <fullName evidence="1">D-inositol-3-phosphate glycosyltransferase</fullName>
        <ecNumber evidence="1">2.4.1.250</ecNumber>
    </submittedName>
</protein>
<dbReference type="RefSeq" id="WP_197534791.1">
    <property type="nucleotide sequence ID" value="NZ_CP036276.1"/>
</dbReference>
<evidence type="ECO:0000313" key="2">
    <source>
        <dbReference type="Proteomes" id="UP000319383"/>
    </source>
</evidence>
<dbReference type="Proteomes" id="UP000319383">
    <property type="component" value="Chromosome"/>
</dbReference>
<accession>A0A517ZMD2</accession>
<dbReference type="KEGG" id="sdyn:Mal52_20970"/>
<organism evidence="1 2">
    <name type="scientific">Symmachiella dynata</name>
    <dbReference type="NCBI Taxonomy" id="2527995"/>
    <lineage>
        <taxon>Bacteria</taxon>
        <taxon>Pseudomonadati</taxon>
        <taxon>Planctomycetota</taxon>
        <taxon>Planctomycetia</taxon>
        <taxon>Planctomycetales</taxon>
        <taxon>Planctomycetaceae</taxon>
        <taxon>Symmachiella</taxon>
    </lineage>
</organism>
<proteinExistence type="predicted"/>
<dbReference type="GO" id="GO:0102710">
    <property type="term" value="F:D-inositol-3-phosphate glycosyltransferase activity"/>
    <property type="evidence" value="ECO:0007669"/>
    <property type="project" value="UniProtKB-EC"/>
</dbReference>
<keyword evidence="1" id="KW-0328">Glycosyltransferase</keyword>
<sequence length="341" mass="36526">MRVAIVTDHPSHSAGETIIAESLREAFTGHMSPLETADVVISTSRAAARNVTAPLGSPHICYLAETNNTPQSHSMAQSPPRLNPSTLEMSAVSVTQTETQATARPGHQGITHYLAGNGIAANQLRQSIGRPVKVIPPAVDTQLFRPQKLRRSEHYLTIVDEGNISGLEVAIAASQIAGRELLVVTEPNFKLPDLQAEQSHVQFVTANDDSVLYQHFCECRALLCLSSADFDVHVIRAQACGTPVIVPAGGGIEELILDAEQEGPGTGLLYEPSTPESIASAMLEYERRPHKCSAMLASAHAQSFSPTRFAEEIRAFVEAVVTSTVQAVADEPLGGEQRRAA</sequence>
<dbReference type="EC" id="2.4.1.250" evidence="1"/>
<dbReference type="EMBL" id="CP036276">
    <property type="protein sequence ID" value="QDU43621.1"/>
    <property type="molecule type" value="Genomic_DNA"/>
</dbReference>
<dbReference type="SUPFAM" id="SSF53756">
    <property type="entry name" value="UDP-Glycosyltransferase/glycogen phosphorylase"/>
    <property type="match status" value="1"/>
</dbReference>
<dbReference type="AlphaFoldDB" id="A0A517ZMD2"/>